<feature type="domain" description="ATPase AAA-type core" evidence="1">
    <location>
        <begin position="21"/>
        <end position="355"/>
    </location>
</feature>
<dbReference type="InterPro" id="IPR027417">
    <property type="entry name" value="P-loop_NTPase"/>
</dbReference>
<dbReference type="GO" id="GO:0005524">
    <property type="term" value="F:ATP binding"/>
    <property type="evidence" value="ECO:0007669"/>
    <property type="project" value="InterPro"/>
</dbReference>
<dbReference type="PANTHER" id="PTHR43581">
    <property type="entry name" value="ATP/GTP PHOSPHATASE"/>
    <property type="match status" value="1"/>
</dbReference>
<dbReference type="OrthoDB" id="3322489at2"/>
<dbReference type="KEGG" id="cvi:CV_0639"/>
<name>Q7P0C8_CHRVO</name>
<dbReference type="InterPro" id="IPR051396">
    <property type="entry name" value="Bact_Antivir_Def_Nuclease"/>
</dbReference>
<keyword evidence="3" id="KW-1185">Reference proteome</keyword>
<evidence type="ECO:0000313" key="2">
    <source>
        <dbReference type="EMBL" id="AAQ58315.1"/>
    </source>
</evidence>
<proteinExistence type="predicted"/>
<evidence type="ECO:0000259" key="1">
    <source>
        <dbReference type="Pfam" id="PF13304"/>
    </source>
</evidence>
<dbReference type="EMBL" id="AE016825">
    <property type="protein sequence ID" value="AAQ58315.1"/>
    <property type="molecule type" value="Genomic_DNA"/>
</dbReference>
<dbReference type="RefSeq" id="WP_011134194.1">
    <property type="nucleotide sequence ID" value="NC_005085.1"/>
</dbReference>
<accession>Q7P0C8</accession>
<dbReference type="Pfam" id="PF13304">
    <property type="entry name" value="AAA_21"/>
    <property type="match status" value="1"/>
</dbReference>
<dbReference type="Gene3D" id="3.40.50.300">
    <property type="entry name" value="P-loop containing nucleotide triphosphate hydrolases"/>
    <property type="match status" value="1"/>
</dbReference>
<dbReference type="eggNOG" id="COG4938">
    <property type="taxonomic scope" value="Bacteria"/>
</dbReference>
<evidence type="ECO:0000313" key="3">
    <source>
        <dbReference type="Proteomes" id="UP000001424"/>
    </source>
</evidence>
<dbReference type="HOGENOM" id="CLU_049298_0_0_4"/>
<dbReference type="GO" id="GO:0016887">
    <property type="term" value="F:ATP hydrolysis activity"/>
    <property type="evidence" value="ECO:0007669"/>
    <property type="project" value="InterPro"/>
</dbReference>
<protein>
    <recommendedName>
        <fullName evidence="1">ATPase AAA-type core domain-containing protein</fullName>
    </recommendedName>
</protein>
<reference evidence="2 3" key="1">
    <citation type="journal article" date="2003" name="Proc. Natl. Acad. Sci. U.S.A.">
        <title>The complete genome sequence of Chromobacterium violaceum reveals remarkable and exploitable bacterial adaptability.</title>
        <authorList>
            <person name="Vasconcelos A.T.R."/>
            <person name="de Almeida D.F."/>
            <person name="Almeida F.C."/>
            <person name="de Almeida L.G.P."/>
            <person name="de Almeida R."/>
            <person name="Goncalves J.A.A."/>
            <person name="Andrade E.M."/>
            <person name="Antonio R.V."/>
            <person name="Araripe J."/>
            <person name="de Araujo M.F.F."/>
            <person name="Filho S.A."/>
            <person name="Azevedo V."/>
            <person name="Batista A.J."/>
            <person name="Bataus L.A.M."/>
            <person name="Batista J.S."/>
            <person name="Belo A."/>
            <person name="vander Berg C."/>
            <person name="Blamey J."/>
            <person name="Bogo M."/>
            <person name="Bonato S."/>
            <person name="Bordignon J."/>
            <person name="Brito C.A."/>
            <person name="Brocchi M."/>
            <person name="Burity H.A."/>
            <person name="Camargo A.A."/>
            <person name="Cardoso D.D.P."/>
            <person name="Carneiro N.P."/>
            <person name="Carraro D.M."/>
            <person name="Carvalho C.M.B."/>
            <person name="Cascardo J.C.M."/>
            <person name="Cavada B.S."/>
            <person name="Chueire L.M.O."/>
            <person name="Pasa T.B.C."/>
            <person name="Duran N."/>
            <person name="Fagundes N."/>
            <person name="Falcao C.L."/>
            <person name="Fantinatti F."/>
            <person name="Farias I.P."/>
            <person name="Felipe M.S.S."/>
            <person name="Ferrari L.P."/>
            <person name="Ferro J.A."/>
            <person name="Ferro M.I.T."/>
            <person name="Franco G.R."/>
            <person name="Freitas N.S.A."/>
            <person name="Furlan L.R."/>
            <person name="Gazzinelli R.T."/>
            <person name="Gomes E.A."/>
            <person name="Goncalves P.R."/>
            <person name="Grangeiro T.B."/>
            <person name="Grattapaglia D."/>
            <person name="Grisard E.C."/>
            <person name="Guimaraes C.T."/>
            <person name="Hanna E.S."/>
            <person name="Hungria M."/>
            <person name="Jardim S.N."/>
            <person name="Laurino J."/>
            <person name="Leoi L.C.T."/>
            <person name="Fassarella L."/>
            <person name="Lima A."/>
            <person name="Loureiro M.F."/>
            <person name="Lyra M.C.P."/>
            <person name="Macedo M."/>
            <person name="Madeira H.M.F."/>
            <person name="Manfio G.P."/>
            <person name="Maranhao A.Q."/>
            <person name="Martins W.S."/>
            <person name="di Mauro S.M.Z."/>
            <person name="de Medeiros S.R.B."/>
            <person name="Meissner R.D.V."/>
            <person name="Menck C.F.M."/>
            <person name="Moreira M.A.M."/>
            <person name="Nascimento F.F."/>
            <person name="Nicolas M.F."/>
            <person name="Oliveira J.G."/>
            <person name="Oliveira S.C."/>
            <person name="Paixao R.F.C."/>
            <person name="Parente J.A."/>
            <person name="Pedrosa F.O."/>
            <person name="Pena S.J.D."/>
            <person name="Perreira J.O."/>
            <person name="Perreira M."/>
            <person name="Pinto L.S.R.C."/>
            <person name="Pinto L.S."/>
            <person name="Porto J.I.R."/>
            <person name="Potrich D.P."/>
            <person name="Neto C.E.R."/>
            <person name="Reis A.M.M."/>
            <person name="Rigo L.U."/>
            <person name="Rondinelli E."/>
            <person name="dos Santos E.B.P."/>
            <person name="Santos F.R."/>
            <person name="Schneider M.P.C."/>
            <person name="Seuanez H.N."/>
            <person name="Silva A.M.R."/>
            <person name="da Silva A.L.C."/>
            <person name="Silva D.W."/>
            <person name="Silva R."/>
            <person name="Simoes I.C."/>
            <person name="Simon D."/>
            <person name="Soares C.M.A."/>
            <person name="Soares R.B.A."/>
            <person name="Souza E.M."/>
            <person name="Souza K.R.L."/>
            <person name="Souza R.C."/>
            <person name="Steffens M.B.R."/>
            <person name="Steindel M."/>
            <person name="Teixeira S.R."/>
            <person name="Urmenyi T."/>
            <person name="Vettore A."/>
            <person name="Wassem R."/>
            <person name="Zaha A."/>
            <person name="Simpson A.J.G."/>
        </authorList>
    </citation>
    <scope>NUCLEOTIDE SEQUENCE [LARGE SCALE GENOMIC DNA]</scope>
    <source>
        <strain evidence="3">ATCC 12472 / DSM 30191 / JCM 1249 / NBRC 12614 / NCIMB 9131 / NCTC 9757</strain>
    </source>
</reference>
<dbReference type="SUPFAM" id="SSF52540">
    <property type="entry name" value="P-loop containing nucleoside triphosphate hydrolases"/>
    <property type="match status" value="1"/>
</dbReference>
<organism evidence="2 3">
    <name type="scientific">Chromobacterium violaceum (strain ATCC 12472 / DSM 30191 / JCM 1249 / CCUG 213 / NBRC 12614 / NCIMB 9131 / NCTC 9757 / MK)</name>
    <dbReference type="NCBI Taxonomy" id="243365"/>
    <lineage>
        <taxon>Bacteria</taxon>
        <taxon>Pseudomonadati</taxon>
        <taxon>Pseudomonadota</taxon>
        <taxon>Betaproteobacteria</taxon>
        <taxon>Neisseriales</taxon>
        <taxon>Chromobacteriaceae</taxon>
        <taxon>Chromobacterium</taxon>
    </lineage>
</organism>
<gene>
    <name evidence="2" type="ordered locus">CV_0639</name>
</gene>
<sequence length="414" mass="46390">MKISIENIGKIKSTSILLDGFTVIAGENDSGKSTVGKIVYSIIQAFSIYPQFRKEKIRRKTSHSLRFFITELRRNFDLTKHDSLRQMMSFSFVNHIMADPDDALYEIRGVLDKLEESYPEKLETLIKLKSRLYGIQREIDSLSESDDIFESITDLMQSEFGGEIDRKQDSRPPSFEINDGETTVISAKFSDGIITDGIYSGGLGLGLGDATYIDGASILQYAHLINLNDSDPRLPFHITDLARKLISPTLVRGGSSNLADIYKGRLVFDETQNSFYFDKGGYRVCLNNIASGIKNIGVLDLLVKKGVICDGSLLVLDEPEINLHPKWQTQLAKIICELHQAGVYILLTTHSPYMIEALHYYANVSGIKSNFYLACKSIANPDDVDFIDLSMNVGAIIEDLAQPLWDIVEDNNEF</sequence>
<dbReference type="AlphaFoldDB" id="Q7P0C8"/>
<dbReference type="Proteomes" id="UP000001424">
    <property type="component" value="Chromosome"/>
</dbReference>
<dbReference type="InterPro" id="IPR003959">
    <property type="entry name" value="ATPase_AAA_core"/>
</dbReference>
<dbReference type="PANTHER" id="PTHR43581:SF2">
    <property type="entry name" value="EXCINUCLEASE ATPASE SUBUNIT"/>
    <property type="match status" value="1"/>
</dbReference>